<dbReference type="InterPro" id="IPR001810">
    <property type="entry name" value="F-box_dom"/>
</dbReference>
<feature type="compositionally biased region" description="Basic and acidic residues" evidence="1">
    <location>
        <begin position="17"/>
        <end position="30"/>
    </location>
</feature>
<feature type="domain" description="F-box" evidence="2">
    <location>
        <begin position="561"/>
        <end position="610"/>
    </location>
</feature>
<dbReference type="InterPro" id="IPR019327">
    <property type="entry name" value="WKF"/>
</dbReference>
<dbReference type="Pfam" id="PF10180">
    <property type="entry name" value="WKF"/>
    <property type="match status" value="1"/>
</dbReference>
<dbReference type="InterPro" id="IPR036047">
    <property type="entry name" value="F-box-like_dom_sf"/>
</dbReference>
<dbReference type="SUPFAM" id="SSF81383">
    <property type="entry name" value="F-box domain"/>
    <property type="match status" value="1"/>
</dbReference>
<evidence type="ECO:0000313" key="4">
    <source>
        <dbReference type="Proteomes" id="UP000799753"/>
    </source>
</evidence>
<feature type="compositionally biased region" description="Basic residues" evidence="1">
    <location>
        <begin position="132"/>
        <end position="141"/>
    </location>
</feature>
<feature type="region of interest" description="Disordered" evidence="1">
    <location>
        <begin position="419"/>
        <end position="452"/>
    </location>
</feature>
<feature type="region of interest" description="Disordered" evidence="1">
    <location>
        <begin position="1"/>
        <end position="315"/>
    </location>
</feature>
<evidence type="ECO:0000259" key="2">
    <source>
        <dbReference type="PROSITE" id="PS50181"/>
    </source>
</evidence>
<organism evidence="3 4">
    <name type="scientific">Massarina eburnea CBS 473.64</name>
    <dbReference type="NCBI Taxonomy" id="1395130"/>
    <lineage>
        <taxon>Eukaryota</taxon>
        <taxon>Fungi</taxon>
        <taxon>Dikarya</taxon>
        <taxon>Ascomycota</taxon>
        <taxon>Pezizomycotina</taxon>
        <taxon>Dothideomycetes</taxon>
        <taxon>Pleosporomycetidae</taxon>
        <taxon>Pleosporales</taxon>
        <taxon>Massarineae</taxon>
        <taxon>Massarinaceae</taxon>
        <taxon>Massarina</taxon>
    </lineage>
</organism>
<dbReference type="PANTHER" id="PTHR22306">
    <property type="entry name" value="CHROMOSOME 7 OPEN READING FRAME 50"/>
    <property type="match status" value="1"/>
</dbReference>
<dbReference type="CDD" id="cd09917">
    <property type="entry name" value="F-box_SF"/>
    <property type="match status" value="1"/>
</dbReference>
<dbReference type="SUPFAM" id="SSF52047">
    <property type="entry name" value="RNI-like"/>
    <property type="match status" value="1"/>
</dbReference>
<feature type="compositionally biased region" description="Polar residues" evidence="1">
    <location>
        <begin position="112"/>
        <end position="121"/>
    </location>
</feature>
<dbReference type="AlphaFoldDB" id="A0A6A6S8W9"/>
<feature type="compositionally biased region" description="Basic and acidic residues" evidence="1">
    <location>
        <begin position="70"/>
        <end position="83"/>
    </location>
</feature>
<gene>
    <name evidence="3" type="ORF">P280DRAFT_496248</name>
</gene>
<feature type="compositionally biased region" description="Basic and acidic residues" evidence="1">
    <location>
        <begin position="294"/>
        <end position="307"/>
    </location>
</feature>
<feature type="compositionally biased region" description="Polar residues" evidence="1">
    <location>
        <begin position="223"/>
        <end position="239"/>
    </location>
</feature>
<name>A0A6A6S8W9_9PLEO</name>
<keyword evidence="4" id="KW-1185">Reference proteome</keyword>
<sequence length="979" mass="109433">MAQPSRIPAWKRLGLKLKRDDQSHEQHEPEEIAQQHSEIIVEQAAIPQDISNSSIAPIETTKTGLGKRKHQDDPAEPRHETPKKSKSARNSENDDGISDQLTMIAAEADDQPASTFTSASSDARPKGDPNYRKKKEKKNKRNGQSIENAPAVKVAKLFPESNLKVKGESTSRQSPRTPSLSPGRLDPGHTLLASTETDFPPPPPKRDESSSSPPARVDRRKSVTFTPDTKTVDGNSASNLFKKWVQDQKASEEFTDAEVAQFAPPPKLHPANDIPKSSATDSKDAKKAKKEKTKAKATEIEQTEPTKEPPNGVTAAVADKKKDSARYLDYLTQFHTDKPHWKFNKAKQNDVLNNALNIFRIPDEHSDALIAYVEGLQGSGVIERLRQQCVTAIEEIEAAGTESEDTMDDPKVRKAAQEEALKENLTKQRQRRRLDRDIENFQDHPNPDGYIRRLKKGRAEALLKALHMAAPAPTLSKRPNPGQDKKAPKTKKMRGGEESSDESTDSSSSEESSSSEDESSDDDSGSGSASSSDGESSGESSSESDEREGSGSDSENLSHLPMALIALPTELVEHVAEHLDVVSFCAFRLACSSLTQQSLHRFRERFFRRRTLRWDTSSFHQLEDVTSHPHLGSSIEELVVDATPHFAIQLWKLRKGILDAQDDEDKRSSLFAERAITLVKADETARYWSETRHDQRTLISVFRKIKSLQSIIFVYDGVGNNMLLFGRIYCESSQNEMSRPFVSTLAALATANLTVRTLCTDTTRKHGAVSIGRLESISPILAQYDEAFLKLEVLQLTLRDFRDSDEGFELPIGRASFVVRCLAKFRNLRSLDLSCFSNLDGDILHEMARHCRYPHMEYCRLDLMEIKSENDLFRFLETSTDSLRALSLSHMILRDEAEKWQQVLRRVATDLALESLELKDLFAKAGVRIGFESSMRSTLKLEGPTLADELIQHANNLSCAKWGLSWHLAAVAYPFASRM</sequence>
<feature type="region of interest" description="Disordered" evidence="1">
    <location>
        <begin position="469"/>
        <end position="557"/>
    </location>
</feature>
<dbReference type="PANTHER" id="PTHR22306:SF2">
    <property type="entry name" value="CHROMOSOME 7 OPEN READING FRAME 50"/>
    <property type="match status" value="1"/>
</dbReference>
<proteinExistence type="predicted"/>
<feature type="compositionally biased region" description="Polar residues" evidence="1">
    <location>
        <begin position="49"/>
        <end position="63"/>
    </location>
</feature>
<reference evidence="3" key="1">
    <citation type="journal article" date="2020" name="Stud. Mycol.">
        <title>101 Dothideomycetes genomes: a test case for predicting lifestyles and emergence of pathogens.</title>
        <authorList>
            <person name="Haridas S."/>
            <person name="Albert R."/>
            <person name="Binder M."/>
            <person name="Bloem J."/>
            <person name="Labutti K."/>
            <person name="Salamov A."/>
            <person name="Andreopoulos B."/>
            <person name="Baker S."/>
            <person name="Barry K."/>
            <person name="Bills G."/>
            <person name="Bluhm B."/>
            <person name="Cannon C."/>
            <person name="Castanera R."/>
            <person name="Culley D."/>
            <person name="Daum C."/>
            <person name="Ezra D."/>
            <person name="Gonzalez J."/>
            <person name="Henrissat B."/>
            <person name="Kuo A."/>
            <person name="Liang C."/>
            <person name="Lipzen A."/>
            <person name="Lutzoni F."/>
            <person name="Magnuson J."/>
            <person name="Mondo S."/>
            <person name="Nolan M."/>
            <person name="Ohm R."/>
            <person name="Pangilinan J."/>
            <person name="Park H.-J."/>
            <person name="Ramirez L."/>
            <person name="Alfaro M."/>
            <person name="Sun H."/>
            <person name="Tritt A."/>
            <person name="Yoshinaga Y."/>
            <person name="Zwiers L.-H."/>
            <person name="Turgeon B."/>
            <person name="Goodwin S."/>
            <person name="Spatafora J."/>
            <person name="Crous P."/>
            <person name="Grigoriev I."/>
        </authorList>
    </citation>
    <scope>NUCLEOTIDE SEQUENCE</scope>
    <source>
        <strain evidence="3">CBS 473.64</strain>
    </source>
</reference>
<dbReference type="EMBL" id="MU006779">
    <property type="protein sequence ID" value="KAF2643652.1"/>
    <property type="molecule type" value="Genomic_DNA"/>
</dbReference>
<feature type="compositionally biased region" description="Basic and acidic residues" evidence="1">
    <location>
        <begin position="434"/>
        <end position="446"/>
    </location>
</feature>
<evidence type="ECO:0000256" key="1">
    <source>
        <dbReference type="SAM" id="MobiDB-lite"/>
    </source>
</evidence>
<protein>
    <recommendedName>
        <fullName evidence="2">F-box domain-containing protein</fullName>
    </recommendedName>
</protein>
<feature type="compositionally biased region" description="Low complexity" evidence="1">
    <location>
        <begin position="525"/>
        <end position="541"/>
    </location>
</feature>
<evidence type="ECO:0000313" key="3">
    <source>
        <dbReference type="EMBL" id="KAF2643652.1"/>
    </source>
</evidence>
<feature type="compositionally biased region" description="Acidic residues" evidence="1">
    <location>
        <begin position="513"/>
        <end position="524"/>
    </location>
</feature>
<dbReference type="OrthoDB" id="10261563at2759"/>
<accession>A0A6A6S8W9</accession>
<dbReference type="PROSITE" id="PS50181">
    <property type="entry name" value="FBOX"/>
    <property type="match status" value="1"/>
</dbReference>
<dbReference type="Proteomes" id="UP000799753">
    <property type="component" value="Unassembled WGS sequence"/>
</dbReference>
<feature type="compositionally biased region" description="Polar residues" evidence="1">
    <location>
        <begin position="170"/>
        <end position="180"/>
    </location>
</feature>